<evidence type="ECO:0000313" key="1">
    <source>
        <dbReference type="EMBL" id="RKO90869.1"/>
    </source>
</evidence>
<keyword evidence="2" id="KW-1185">Reference proteome</keyword>
<evidence type="ECO:0000313" key="2">
    <source>
        <dbReference type="Proteomes" id="UP000269721"/>
    </source>
</evidence>
<accession>A0A4P9WDT5</accession>
<proteinExistence type="predicted"/>
<sequence length="329" mass="35672">MSRTPTGRGFPDRCSARFTALSRFPLIAQNGNTYAHVAPAPATLFVYFNISTRVLHPGPQLVILRSRPPTRQPPPHVRCEGPVKRVEELYHRLLNGGNHRLGPPRDIQLAPLVTDDDNNVAPLTGYRDKSRLWPSQPQLAPLDRGLRVGGVDGDVGVGYVQGVVRLQVYVAPDGVDVRAVFILRNESRLWPSQSGVTVGHASILRVGLQVAILIPSITLTYAAHPQSQAPSGWDASERAIPGRFAYNTASLLTPEVSGDRSLAARFHGSFGGSDASCTGSFTTDQARSSRPVAMQVANLTSYVPHIYVTHPPSQAQSGWGTSKSLLRRK</sequence>
<gene>
    <name evidence="1" type="ORF">BDK51DRAFT_46263</name>
</gene>
<protein>
    <submittedName>
        <fullName evidence="1">Uncharacterized protein</fullName>
    </submittedName>
</protein>
<dbReference type="AlphaFoldDB" id="A0A4P9WDT5"/>
<dbReference type="Proteomes" id="UP000269721">
    <property type="component" value="Unassembled WGS sequence"/>
</dbReference>
<organism evidence="1 2">
    <name type="scientific">Blyttiomyces helicus</name>
    <dbReference type="NCBI Taxonomy" id="388810"/>
    <lineage>
        <taxon>Eukaryota</taxon>
        <taxon>Fungi</taxon>
        <taxon>Fungi incertae sedis</taxon>
        <taxon>Chytridiomycota</taxon>
        <taxon>Chytridiomycota incertae sedis</taxon>
        <taxon>Chytridiomycetes</taxon>
        <taxon>Chytridiomycetes incertae sedis</taxon>
        <taxon>Blyttiomyces</taxon>
    </lineage>
</organism>
<dbReference type="EMBL" id="KZ995340">
    <property type="protein sequence ID" value="RKO90869.1"/>
    <property type="molecule type" value="Genomic_DNA"/>
</dbReference>
<name>A0A4P9WDT5_9FUNG</name>
<reference evidence="2" key="1">
    <citation type="journal article" date="2018" name="Nat. Microbiol.">
        <title>Leveraging single-cell genomics to expand the fungal tree of life.</title>
        <authorList>
            <person name="Ahrendt S.R."/>
            <person name="Quandt C.A."/>
            <person name="Ciobanu D."/>
            <person name="Clum A."/>
            <person name="Salamov A."/>
            <person name="Andreopoulos B."/>
            <person name="Cheng J.F."/>
            <person name="Woyke T."/>
            <person name="Pelin A."/>
            <person name="Henrissat B."/>
            <person name="Reynolds N.K."/>
            <person name="Benny G.L."/>
            <person name="Smith M.E."/>
            <person name="James T.Y."/>
            <person name="Grigoriev I.V."/>
        </authorList>
    </citation>
    <scope>NUCLEOTIDE SEQUENCE [LARGE SCALE GENOMIC DNA]</scope>
</reference>